<dbReference type="GO" id="GO:0031261">
    <property type="term" value="C:DNA replication preinitiation complex"/>
    <property type="evidence" value="ECO:0007669"/>
    <property type="project" value="TreeGrafter"/>
</dbReference>
<keyword evidence="3" id="KW-1185">Reference proteome</keyword>
<evidence type="ECO:0000259" key="1">
    <source>
        <dbReference type="Pfam" id="PF07034"/>
    </source>
</evidence>
<protein>
    <recommendedName>
        <fullName evidence="1">Origin recognition complex subunit 3 N-terminal domain-containing protein</fullName>
    </recommendedName>
</protein>
<dbReference type="PANTHER" id="PTHR12748:SF0">
    <property type="entry name" value="ORIGIN RECOGNITION COMPLEX SUBUNIT 3"/>
    <property type="match status" value="1"/>
</dbReference>
<evidence type="ECO:0000313" key="2">
    <source>
        <dbReference type="EMBL" id="KAG0140656.1"/>
    </source>
</evidence>
<dbReference type="CDD" id="cd20704">
    <property type="entry name" value="Orc3"/>
    <property type="match status" value="1"/>
</dbReference>
<accession>A0A9P6NBE1</accession>
<evidence type="ECO:0000313" key="3">
    <source>
        <dbReference type="Proteomes" id="UP000886653"/>
    </source>
</evidence>
<name>A0A9P6NBE1_9BASI</name>
<dbReference type="GO" id="GO:0005664">
    <property type="term" value="C:nuclear origin of replication recognition complex"/>
    <property type="evidence" value="ECO:0007669"/>
    <property type="project" value="InterPro"/>
</dbReference>
<reference evidence="2" key="1">
    <citation type="submission" date="2013-11" db="EMBL/GenBank/DDBJ databases">
        <title>Genome sequence of the fusiform rust pathogen reveals effectors for host alternation and coevolution with pine.</title>
        <authorList>
            <consortium name="DOE Joint Genome Institute"/>
            <person name="Smith K."/>
            <person name="Pendleton A."/>
            <person name="Kubisiak T."/>
            <person name="Anderson C."/>
            <person name="Salamov A."/>
            <person name="Aerts A."/>
            <person name="Riley R."/>
            <person name="Clum A."/>
            <person name="Lindquist E."/>
            <person name="Ence D."/>
            <person name="Campbell M."/>
            <person name="Kronenberg Z."/>
            <person name="Feau N."/>
            <person name="Dhillon B."/>
            <person name="Hamelin R."/>
            <person name="Burleigh J."/>
            <person name="Smith J."/>
            <person name="Yandell M."/>
            <person name="Nelson C."/>
            <person name="Grigoriev I."/>
            <person name="Davis J."/>
        </authorList>
    </citation>
    <scope>NUCLEOTIDE SEQUENCE</scope>
    <source>
        <strain evidence="2">G11</strain>
    </source>
</reference>
<dbReference type="Pfam" id="PF07034">
    <property type="entry name" value="ORC3_N"/>
    <property type="match status" value="1"/>
</dbReference>
<dbReference type="AlphaFoldDB" id="A0A9P6NBE1"/>
<feature type="domain" description="Origin recognition complex subunit 3 N-terminal" evidence="1">
    <location>
        <begin position="48"/>
        <end position="334"/>
    </location>
</feature>
<dbReference type="Proteomes" id="UP000886653">
    <property type="component" value="Unassembled WGS sequence"/>
</dbReference>
<dbReference type="PANTHER" id="PTHR12748">
    <property type="entry name" value="ORIGIN RECOGNITION COMPLEX SUBUNIT 3"/>
    <property type="match status" value="1"/>
</dbReference>
<dbReference type="GO" id="GO:0005656">
    <property type="term" value="C:nuclear pre-replicative complex"/>
    <property type="evidence" value="ECO:0007669"/>
    <property type="project" value="TreeGrafter"/>
</dbReference>
<dbReference type="OrthoDB" id="10265211at2759"/>
<gene>
    <name evidence="2" type="ORF">CROQUDRAFT_726028</name>
</gene>
<dbReference type="EMBL" id="MU167428">
    <property type="protein sequence ID" value="KAG0140656.1"/>
    <property type="molecule type" value="Genomic_DNA"/>
</dbReference>
<proteinExistence type="predicted"/>
<organism evidence="2 3">
    <name type="scientific">Cronartium quercuum f. sp. fusiforme G11</name>
    <dbReference type="NCBI Taxonomy" id="708437"/>
    <lineage>
        <taxon>Eukaryota</taxon>
        <taxon>Fungi</taxon>
        <taxon>Dikarya</taxon>
        <taxon>Basidiomycota</taxon>
        <taxon>Pucciniomycotina</taxon>
        <taxon>Pucciniomycetes</taxon>
        <taxon>Pucciniales</taxon>
        <taxon>Coleosporiaceae</taxon>
        <taxon>Cronartium</taxon>
    </lineage>
</organism>
<dbReference type="InterPro" id="IPR045667">
    <property type="entry name" value="ORC3_N"/>
</dbReference>
<dbReference type="GO" id="GO:0003688">
    <property type="term" value="F:DNA replication origin binding"/>
    <property type="evidence" value="ECO:0007669"/>
    <property type="project" value="TreeGrafter"/>
</dbReference>
<sequence>MSIHPSVILPQGSKLISTNQTTFRIRPTNVHRSNSPTINNDHQIIKHELFSINWSNTLQKINVIISDLQRDLLNDLITFIRNINHQSPRSTLSKRILEPIPTALLIGGSKILNNAIVKRIKELKIQNEMNQRIPEFIAIQLSSRTCLNFNSTIKTIVTILELSLNEHNSLNQKKINRSQSLISRDDVNCIRLIYKAICQQLNFSPKLVIIIEDFEAFNSIVLEDLILVFIDLMKDIGIVMLFSLSTSSDALHSLLHRTILTRLQVTPFAVHLGDHGITLILQDLIFDPESSFNLEANVIRSLLSAHEHLNNSIDNLISKLHFIHLTHFYTNPLINLFNSSKTHNLIEENSYENLIDGEINFITYQLSLTNSYQKNIQKKSHEILIGKLQNEINYEEYKTNPKNLFKKLLNSYNQRNHSVKMKYKAFCLLKSLGSNWPEKNRTLHWLLFNLDKIQLLNYSQDLCKLLRHSNDDSIIKLIPTLLQDLQEDTTLINLLESLNDVLLNGNRGIGRAHLVNTHQPYIVDQLVESDKLFSKLIGELSESLESIFSQNFGPNNYHNLIFNESWTFNNHLLLNQVFHPNHIAQIKKDLKDSQNNQYKRMYELYQETNGKKINLVDWFNVFKKNQDQINNEAKFLNYLGNLGFLGFLNNEKRKIEHVSKNVW</sequence>
<dbReference type="GO" id="GO:0006270">
    <property type="term" value="P:DNA replication initiation"/>
    <property type="evidence" value="ECO:0007669"/>
    <property type="project" value="TreeGrafter"/>
</dbReference>
<dbReference type="InterPro" id="IPR020795">
    <property type="entry name" value="ORC3"/>
</dbReference>
<comment type="caution">
    <text evidence="2">The sequence shown here is derived from an EMBL/GenBank/DDBJ whole genome shotgun (WGS) entry which is preliminary data.</text>
</comment>